<evidence type="ECO:0000313" key="6">
    <source>
        <dbReference type="EMBL" id="KGO57572.1"/>
    </source>
</evidence>
<comment type="caution">
    <text evidence="6">The sequence shown here is derived from an EMBL/GenBank/DDBJ whole genome shotgun (WGS) entry which is preliminary data.</text>
</comment>
<name>A0A0A2JQ66_PENEN</name>
<evidence type="ECO:0000256" key="2">
    <source>
        <dbReference type="ARBA" id="ARBA00022723"/>
    </source>
</evidence>
<dbReference type="GO" id="GO:0008270">
    <property type="term" value="F:zinc ion binding"/>
    <property type="evidence" value="ECO:0007669"/>
    <property type="project" value="InterPro"/>
</dbReference>
<dbReference type="Proteomes" id="UP000030143">
    <property type="component" value="Unassembled WGS sequence"/>
</dbReference>
<dbReference type="GO" id="GO:0003677">
    <property type="term" value="F:DNA binding"/>
    <property type="evidence" value="ECO:0007669"/>
    <property type="project" value="UniProtKB-KW"/>
</dbReference>
<dbReference type="PANTHER" id="PTHR46910">
    <property type="entry name" value="TRANSCRIPTION FACTOR PDR1"/>
    <property type="match status" value="1"/>
</dbReference>
<organism evidence="6 7">
    <name type="scientific">Penicillium expansum</name>
    <name type="common">Blue mold rot fungus</name>
    <dbReference type="NCBI Taxonomy" id="27334"/>
    <lineage>
        <taxon>Eukaryota</taxon>
        <taxon>Fungi</taxon>
        <taxon>Dikarya</taxon>
        <taxon>Ascomycota</taxon>
        <taxon>Pezizomycotina</taxon>
        <taxon>Eurotiomycetes</taxon>
        <taxon>Eurotiomycetidae</taxon>
        <taxon>Eurotiales</taxon>
        <taxon>Aspergillaceae</taxon>
        <taxon>Penicillium</taxon>
    </lineage>
</organism>
<dbReference type="GO" id="GO:0003700">
    <property type="term" value="F:DNA-binding transcription factor activity"/>
    <property type="evidence" value="ECO:0007669"/>
    <property type="project" value="InterPro"/>
</dbReference>
<dbReference type="HOGENOM" id="CLU_804362_0_0_1"/>
<dbReference type="InterPro" id="IPR007219">
    <property type="entry name" value="XnlR_reg_dom"/>
</dbReference>
<evidence type="ECO:0000313" key="7">
    <source>
        <dbReference type="Proteomes" id="UP000030143"/>
    </source>
</evidence>
<dbReference type="STRING" id="27334.A0A0A2JQ66"/>
<gene>
    <name evidence="6" type="ORF">PEX2_020160</name>
</gene>
<dbReference type="GeneID" id="27674710"/>
<dbReference type="AlphaFoldDB" id="A0A0A2JQ66"/>
<sequence length="345" mass="38454">MGVGEIELRKRLWWWVYVFDRFTSILHGLPPLINDVDVDNDLPIDCHLYDLEATELSHPLPGERTAVFVFLQYVSLGKKLSRILDLLYTTTQRRDGARKITDLDRGLRVWNQNLKANGILFDIGNTDLQHSSGDTNHSYESTTMWLQLMANITMTLIHRPGLSFDDTTPEFGNCLRECLDSGSAILSLVEASNIPKWLRNLSLVGPATIFQSALVHIYSQLKYRTFKPDGFPALDTSMGMISKGISILTMDSSRATQVQGSIYSESLSEIIKTLRTLLSSLPVAQGLVETPHVVDDGVPISDAPDTFDEQNWSGNALDALNYMTASDWMGDPSGPFMGFMDLGES</sequence>
<dbReference type="PANTHER" id="PTHR46910:SF3">
    <property type="entry name" value="HALOTOLERANCE PROTEIN 9-RELATED"/>
    <property type="match status" value="1"/>
</dbReference>
<dbReference type="Pfam" id="PF04082">
    <property type="entry name" value="Fungal_trans"/>
    <property type="match status" value="1"/>
</dbReference>
<evidence type="ECO:0000256" key="4">
    <source>
        <dbReference type="ARBA" id="ARBA00023242"/>
    </source>
</evidence>
<dbReference type="VEuPathDB" id="FungiDB:PEXP_002700"/>
<keyword evidence="3" id="KW-0238">DNA-binding</keyword>
<keyword evidence="4" id="KW-0539">Nucleus</keyword>
<dbReference type="EMBL" id="JQFZ01000140">
    <property type="protein sequence ID" value="KGO57572.1"/>
    <property type="molecule type" value="Genomic_DNA"/>
</dbReference>
<keyword evidence="7" id="KW-1185">Reference proteome</keyword>
<keyword evidence="2" id="KW-0479">Metal-binding</keyword>
<evidence type="ECO:0000259" key="5">
    <source>
        <dbReference type="Pfam" id="PF04082"/>
    </source>
</evidence>
<comment type="subcellular location">
    <subcellularLocation>
        <location evidence="1">Nucleus</location>
    </subcellularLocation>
</comment>
<dbReference type="InterPro" id="IPR050987">
    <property type="entry name" value="AtrR-like"/>
</dbReference>
<evidence type="ECO:0000256" key="3">
    <source>
        <dbReference type="ARBA" id="ARBA00023125"/>
    </source>
</evidence>
<dbReference type="RefSeq" id="XP_016599230.1">
    <property type="nucleotide sequence ID" value="XM_016739291.1"/>
</dbReference>
<dbReference type="GO" id="GO:0005634">
    <property type="term" value="C:nucleus"/>
    <property type="evidence" value="ECO:0007669"/>
    <property type="project" value="UniProtKB-SubCell"/>
</dbReference>
<accession>A0A0A2JQ66</accession>
<proteinExistence type="predicted"/>
<dbReference type="GO" id="GO:0006351">
    <property type="term" value="P:DNA-templated transcription"/>
    <property type="evidence" value="ECO:0007669"/>
    <property type="project" value="InterPro"/>
</dbReference>
<protein>
    <recommendedName>
        <fullName evidence="5">Xylanolytic transcriptional activator regulatory domain-containing protein</fullName>
    </recommendedName>
</protein>
<feature type="domain" description="Xylanolytic transcriptional activator regulatory" evidence="5">
    <location>
        <begin position="5"/>
        <end position="111"/>
    </location>
</feature>
<reference evidence="6 7" key="1">
    <citation type="journal article" date="2015" name="Mol. Plant Microbe Interact.">
        <title>Genome, transcriptome, and functional analyses of Penicillium expansum provide new insights into secondary metabolism and pathogenicity.</title>
        <authorList>
            <person name="Ballester A.R."/>
            <person name="Marcet-Houben M."/>
            <person name="Levin E."/>
            <person name="Sela N."/>
            <person name="Selma-Lazaro C."/>
            <person name="Carmona L."/>
            <person name="Wisniewski M."/>
            <person name="Droby S."/>
            <person name="Gonzalez-Candelas L."/>
            <person name="Gabaldon T."/>
        </authorList>
    </citation>
    <scope>NUCLEOTIDE SEQUENCE [LARGE SCALE GENOMIC DNA]</scope>
    <source>
        <strain evidence="6 7">MD-8</strain>
    </source>
</reference>
<dbReference type="CDD" id="cd12148">
    <property type="entry name" value="fungal_TF_MHR"/>
    <property type="match status" value="1"/>
</dbReference>
<evidence type="ECO:0000256" key="1">
    <source>
        <dbReference type="ARBA" id="ARBA00004123"/>
    </source>
</evidence>